<evidence type="ECO:0000313" key="9">
    <source>
        <dbReference type="Proteomes" id="UP000281553"/>
    </source>
</evidence>
<feature type="transmembrane region" description="Helical" evidence="6">
    <location>
        <begin position="372"/>
        <end position="391"/>
    </location>
</feature>
<organism evidence="8 9">
    <name type="scientific">Dibothriocephalus latus</name>
    <name type="common">Fish tapeworm</name>
    <name type="synonym">Diphyllobothrium latum</name>
    <dbReference type="NCBI Taxonomy" id="60516"/>
    <lineage>
        <taxon>Eukaryota</taxon>
        <taxon>Metazoa</taxon>
        <taxon>Spiralia</taxon>
        <taxon>Lophotrochozoa</taxon>
        <taxon>Platyhelminthes</taxon>
        <taxon>Cestoda</taxon>
        <taxon>Eucestoda</taxon>
        <taxon>Diphyllobothriidea</taxon>
        <taxon>Diphyllobothriidae</taxon>
        <taxon>Dibothriocephalus</taxon>
    </lineage>
</organism>
<keyword evidence="4 6" id="KW-0472">Membrane</keyword>
<dbReference type="EMBL" id="UYRU01051195">
    <property type="protein sequence ID" value="VDN11314.1"/>
    <property type="molecule type" value="Genomic_DNA"/>
</dbReference>
<name>A0A3P7L3U1_DIBLA</name>
<keyword evidence="3 6" id="KW-1133">Transmembrane helix</keyword>
<evidence type="ECO:0000313" key="8">
    <source>
        <dbReference type="EMBL" id="VDN11314.1"/>
    </source>
</evidence>
<feature type="transmembrane region" description="Helical" evidence="6">
    <location>
        <begin position="106"/>
        <end position="126"/>
    </location>
</feature>
<dbReference type="PROSITE" id="PS50850">
    <property type="entry name" value="MFS"/>
    <property type="match status" value="1"/>
</dbReference>
<comment type="subcellular location">
    <subcellularLocation>
        <location evidence="1">Membrane</location>
        <topology evidence="1">Multi-pass membrane protein</topology>
    </subcellularLocation>
</comment>
<dbReference type="GO" id="GO:0022857">
    <property type="term" value="F:transmembrane transporter activity"/>
    <property type="evidence" value="ECO:0007669"/>
    <property type="project" value="InterPro"/>
</dbReference>
<dbReference type="PANTHER" id="PTHR24064">
    <property type="entry name" value="SOLUTE CARRIER FAMILY 22 MEMBER"/>
    <property type="match status" value="1"/>
</dbReference>
<feature type="transmembrane region" description="Helical" evidence="6">
    <location>
        <begin position="80"/>
        <end position="100"/>
    </location>
</feature>
<keyword evidence="2 6" id="KW-0812">Transmembrane</keyword>
<evidence type="ECO:0000256" key="6">
    <source>
        <dbReference type="SAM" id="Phobius"/>
    </source>
</evidence>
<feature type="transmembrane region" description="Helical" evidence="6">
    <location>
        <begin position="23"/>
        <end position="42"/>
    </location>
</feature>
<dbReference type="AlphaFoldDB" id="A0A3P7L3U1"/>
<dbReference type="InterPro" id="IPR036259">
    <property type="entry name" value="MFS_trans_sf"/>
</dbReference>
<evidence type="ECO:0000256" key="3">
    <source>
        <dbReference type="ARBA" id="ARBA00022989"/>
    </source>
</evidence>
<keyword evidence="9" id="KW-1185">Reference proteome</keyword>
<gene>
    <name evidence="8" type="ORF">DILT_LOCUS7145</name>
</gene>
<evidence type="ECO:0000256" key="5">
    <source>
        <dbReference type="SAM" id="MobiDB-lite"/>
    </source>
</evidence>
<feature type="transmembrane region" description="Helical" evidence="6">
    <location>
        <begin position="306"/>
        <end position="330"/>
    </location>
</feature>
<proteinExistence type="predicted"/>
<feature type="transmembrane region" description="Helical" evidence="6">
    <location>
        <begin position="342"/>
        <end position="360"/>
    </location>
</feature>
<dbReference type="Gene3D" id="1.20.1250.20">
    <property type="entry name" value="MFS general substrate transporter like domains"/>
    <property type="match status" value="1"/>
</dbReference>
<feature type="compositionally biased region" description="Basic and acidic residues" evidence="5">
    <location>
        <begin position="190"/>
        <end position="201"/>
    </location>
</feature>
<evidence type="ECO:0000256" key="4">
    <source>
        <dbReference type="ARBA" id="ARBA00023136"/>
    </source>
</evidence>
<evidence type="ECO:0000259" key="7">
    <source>
        <dbReference type="PROSITE" id="PS50850"/>
    </source>
</evidence>
<dbReference type="Pfam" id="PF00083">
    <property type="entry name" value="Sugar_tr"/>
    <property type="match status" value="1"/>
</dbReference>
<evidence type="ECO:0000256" key="2">
    <source>
        <dbReference type="ARBA" id="ARBA00022692"/>
    </source>
</evidence>
<accession>A0A3P7L3U1</accession>
<dbReference type="Proteomes" id="UP000281553">
    <property type="component" value="Unassembled WGS sequence"/>
</dbReference>
<dbReference type="InterPro" id="IPR020846">
    <property type="entry name" value="MFS_dom"/>
</dbReference>
<feature type="transmembrane region" description="Helical" evidence="6">
    <location>
        <begin position="253"/>
        <end position="274"/>
    </location>
</feature>
<dbReference type="InterPro" id="IPR005828">
    <property type="entry name" value="MFS_sugar_transport-like"/>
</dbReference>
<sequence>MFFFIAVGHAIALFTDRISRRKLLLFYVVAEIIITSTIQFGTYFEVIFILRLLRMLTIPLSYVATCIIQELLPTRKRGLFGTLYWMPYVLGYVGSAGLAYLTRDWYWFRIYALPLMISYLPVFFIMPESLRWLSANGEYKHFRSVLRRIARWNRVKLTKYFIEEAVTSIIGSETHNRFPCDQTNVANSGDKTESNSAHESETNSFSVTDEIKDIFRLPNMRKKALILCIYMSTTYLSFYGLATSQNFASTNIFLNVLCMGLGELPAPFIGWAVAHFFCRRLSVAILSGVTATCVVIGPAVRPLSDVACIVIVFLGKVAASSTVGLTILIVTEIMPTTIRNMGLFLTLSFGCTVSCLAPFINSLDATHYCIPGVIYAIVILLGALLTLIFIPETKRCPLAQRLYQSEKLVRGKEEEWITFMQKE</sequence>
<feature type="transmembrane region" description="Helical" evidence="6">
    <location>
        <begin position="281"/>
        <end position="300"/>
    </location>
</feature>
<dbReference type="SUPFAM" id="SSF103473">
    <property type="entry name" value="MFS general substrate transporter"/>
    <property type="match status" value="1"/>
</dbReference>
<feature type="transmembrane region" description="Helical" evidence="6">
    <location>
        <begin position="48"/>
        <end position="68"/>
    </location>
</feature>
<reference evidence="8 9" key="1">
    <citation type="submission" date="2018-11" db="EMBL/GenBank/DDBJ databases">
        <authorList>
            <consortium name="Pathogen Informatics"/>
        </authorList>
    </citation>
    <scope>NUCLEOTIDE SEQUENCE [LARGE SCALE GENOMIC DNA]</scope>
</reference>
<dbReference type="GO" id="GO:0016020">
    <property type="term" value="C:membrane"/>
    <property type="evidence" value="ECO:0007669"/>
    <property type="project" value="UniProtKB-SubCell"/>
</dbReference>
<feature type="transmembrane region" description="Helical" evidence="6">
    <location>
        <begin position="224"/>
        <end position="241"/>
    </location>
</feature>
<feature type="region of interest" description="Disordered" evidence="5">
    <location>
        <begin position="182"/>
        <end position="203"/>
    </location>
</feature>
<dbReference type="OrthoDB" id="10021984at2759"/>
<protein>
    <recommendedName>
        <fullName evidence="7">Major facilitator superfamily (MFS) profile domain-containing protein</fullName>
    </recommendedName>
</protein>
<evidence type="ECO:0000256" key="1">
    <source>
        <dbReference type="ARBA" id="ARBA00004141"/>
    </source>
</evidence>
<feature type="domain" description="Major facilitator superfamily (MFS) profile" evidence="7">
    <location>
        <begin position="1"/>
        <end position="394"/>
    </location>
</feature>